<accession>A0A1H0V7B6</accession>
<reference evidence="2" key="1">
    <citation type="submission" date="2016-10" db="EMBL/GenBank/DDBJ databases">
        <authorList>
            <person name="Varghese N."/>
            <person name="Submissions S."/>
        </authorList>
    </citation>
    <scope>NUCLEOTIDE SEQUENCE [LARGE SCALE GENOMIC DNA]</scope>
    <source>
        <strain evidence="2">CGMCC 1.3703</strain>
    </source>
</reference>
<proteinExistence type="predicted"/>
<dbReference type="RefSeq" id="WP_167356131.1">
    <property type="nucleotide sequence ID" value="NZ_FNIZ01000031.1"/>
</dbReference>
<sequence length="45" mass="5343">MTIQFFIFTITVAKNKQKSCQPLPGYRPTAKDQWLDRKSAFSRYM</sequence>
<evidence type="ECO:0000313" key="1">
    <source>
        <dbReference type="EMBL" id="SDP74442.1"/>
    </source>
</evidence>
<gene>
    <name evidence="1" type="ORF">SAMN05421677_13141</name>
</gene>
<organism evidence="1 2">
    <name type="scientific">Halobacillus aidingensis</name>
    <dbReference type="NCBI Taxonomy" id="240303"/>
    <lineage>
        <taxon>Bacteria</taxon>
        <taxon>Bacillati</taxon>
        <taxon>Bacillota</taxon>
        <taxon>Bacilli</taxon>
        <taxon>Bacillales</taxon>
        <taxon>Bacillaceae</taxon>
        <taxon>Halobacillus</taxon>
    </lineage>
</organism>
<dbReference type="AlphaFoldDB" id="A0A1H0V7B6"/>
<protein>
    <submittedName>
        <fullName evidence="1">Uncharacterized protein</fullName>
    </submittedName>
</protein>
<dbReference type="Proteomes" id="UP000198860">
    <property type="component" value="Unassembled WGS sequence"/>
</dbReference>
<keyword evidence="2" id="KW-1185">Reference proteome</keyword>
<evidence type="ECO:0000313" key="2">
    <source>
        <dbReference type="Proteomes" id="UP000198860"/>
    </source>
</evidence>
<dbReference type="EMBL" id="FNIZ01000031">
    <property type="protein sequence ID" value="SDP74442.1"/>
    <property type="molecule type" value="Genomic_DNA"/>
</dbReference>
<name>A0A1H0V7B6_HALAD</name>